<dbReference type="PANTHER" id="PTHR10151:SF120">
    <property type="entry name" value="BIS(5'-ADENOSYL)-TRIPHOSPHATASE"/>
    <property type="match status" value="1"/>
</dbReference>
<organism evidence="1 2">
    <name type="scientific">Gemmatimonas phototrophica</name>
    <dbReference type="NCBI Taxonomy" id="1379270"/>
    <lineage>
        <taxon>Bacteria</taxon>
        <taxon>Pseudomonadati</taxon>
        <taxon>Gemmatimonadota</taxon>
        <taxon>Gemmatimonadia</taxon>
        <taxon>Gemmatimonadales</taxon>
        <taxon>Gemmatimonadaceae</taxon>
        <taxon>Gemmatimonas</taxon>
    </lineage>
</organism>
<keyword evidence="2" id="KW-1185">Reference proteome</keyword>
<dbReference type="InterPro" id="IPR017850">
    <property type="entry name" value="Alkaline_phosphatase_core_sf"/>
</dbReference>
<name>A0A143BL80_9BACT</name>
<dbReference type="Gene3D" id="3.40.720.10">
    <property type="entry name" value="Alkaline Phosphatase, subunit A"/>
    <property type="match status" value="1"/>
</dbReference>
<reference evidence="1 2" key="2">
    <citation type="journal article" date="2016" name="Environ. Microbiol. Rep.">
        <title>Metagenomic evidence for the presence of phototrophic Gemmatimonadetes bacteria in diverse environments.</title>
        <authorList>
            <person name="Zeng Y."/>
            <person name="Baumbach J."/>
            <person name="Barbosa E.G."/>
            <person name="Azevedo V."/>
            <person name="Zhang C."/>
            <person name="Koblizek M."/>
        </authorList>
    </citation>
    <scope>NUCLEOTIDE SEQUENCE [LARGE SCALE GENOMIC DNA]</scope>
    <source>
        <strain evidence="1 2">AP64</strain>
    </source>
</reference>
<reference evidence="1 2" key="1">
    <citation type="journal article" date="2014" name="Proc. Natl. Acad. Sci. U.S.A.">
        <title>Functional type 2 photosynthetic reaction centers found in the rare bacterial phylum Gemmatimonadetes.</title>
        <authorList>
            <person name="Zeng Y."/>
            <person name="Feng F."/>
            <person name="Medova H."/>
            <person name="Dean J."/>
            <person name="Koblizek M."/>
        </authorList>
    </citation>
    <scope>NUCLEOTIDE SEQUENCE [LARGE SCALE GENOMIC DNA]</scope>
    <source>
        <strain evidence="1 2">AP64</strain>
    </source>
</reference>
<dbReference type="InterPro" id="IPR002591">
    <property type="entry name" value="Phosphodiest/P_Trfase"/>
</dbReference>
<dbReference type="PANTHER" id="PTHR10151">
    <property type="entry name" value="ECTONUCLEOTIDE PYROPHOSPHATASE/PHOSPHODIESTERASE"/>
    <property type="match status" value="1"/>
</dbReference>
<dbReference type="eggNOG" id="COG1524">
    <property type="taxonomic scope" value="Bacteria"/>
</dbReference>
<gene>
    <name evidence="1" type="ORF">GEMMAAP_15030</name>
</gene>
<dbReference type="GO" id="GO:0016787">
    <property type="term" value="F:hydrolase activity"/>
    <property type="evidence" value="ECO:0007669"/>
    <property type="project" value="UniProtKB-ARBA"/>
</dbReference>
<dbReference type="STRING" id="1379270.GEMMAAP_15030"/>
<evidence type="ECO:0000313" key="1">
    <source>
        <dbReference type="EMBL" id="AMW05758.1"/>
    </source>
</evidence>
<evidence type="ECO:0008006" key="3">
    <source>
        <dbReference type="Google" id="ProtNLM"/>
    </source>
</evidence>
<dbReference type="EMBL" id="CP011454">
    <property type="protein sequence ID" value="AMW05758.1"/>
    <property type="molecule type" value="Genomic_DNA"/>
</dbReference>
<dbReference type="Proteomes" id="UP000076404">
    <property type="component" value="Chromosome"/>
</dbReference>
<dbReference type="Pfam" id="PF01663">
    <property type="entry name" value="Phosphodiest"/>
    <property type="match status" value="1"/>
</dbReference>
<sequence>MLLVVADGVRADVLEEEMDAGRAPAMAALRAKGSSQPISSSFPSVTGPAYVPFLMGHHPARVGLPGLRWYDRTRSLRWAPAQSRSYAGWDIWHVDSDVSPHMPTMLEYAQPSIAAMSMIGRGATHGRIGRGLGWMARAAPSHFRGDLLGWRTVERQATAAFLKQFGKVRPRFSVLAITSPDKFAHKFGARSDAVRTAIRDVDDAIGRAQELARRGGWGESLHIWVTGDHGHAPVADHDDLHGWLESEGHRVLAHPRLNVKNPDVVLMVGGNAMAHLYMAPAHRSRQWWGEHAARWDQLLDRLIERPSIDLMAISTSDSVVQVRHAARGVAEVRRTEGVAGTRWSYVPLDGDPLLLGGAHQLLDSNSAWALSSETAYPDALVQLSWLGASSRGGDVVLSASEGWDLRARFEPVAHISTHGALLRDQMLVPLIVDVATARRPQRTTDIVPSALQLLGVHADTLFDGQSFLR</sequence>
<dbReference type="KEGG" id="gph:GEMMAAP_15030"/>
<protein>
    <recommendedName>
        <fullName evidence="3">Phosphodiesterase</fullName>
    </recommendedName>
</protein>
<evidence type="ECO:0000313" key="2">
    <source>
        <dbReference type="Proteomes" id="UP000076404"/>
    </source>
</evidence>
<dbReference type="SUPFAM" id="SSF53649">
    <property type="entry name" value="Alkaline phosphatase-like"/>
    <property type="match status" value="1"/>
</dbReference>
<dbReference type="AlphaFoldDB" id="A0A143BL80"/>
<proteinExistence type="predicted"/>
<accession>A0A143BL80</accession>